<comment type="caution">
    <text evidence="2">The sequence shown here is derived from an EMBL/GenBank/DDBJ whole genome shotgun (WGS) entry which is preliminary data.</text>
</comment>
<protein>
    <submittedName>
        <fullName evidence="2">Aminomethyl transferase family protein</fullName>
    </submittedName>
</protein>
<evidence type="ECO:0000259" key="1">
    <source>
        <dbReference type="Pfam" id="PF01571"/>
    </source>
</evidence>
<dbReference type="RefSeq" id="WP_252426421.1">
    <property type="nucleotide sequence ID" value="NZ_JAMWMR010000018.1"/>
</dbReference>
<dbReference type="InterPro" id="IPR006222">
    <property type="entry name" value="GCVT_N"/>
</dbReference>
<accession>A0ABT0ZHK9</accession>
<evidence type="ECO:0000313" key="2">
    <source>
        <dbReference type="EMBL" id="MCN9243051.1"/>
    </source>
</evidence>
<organism evidence="2 3">
    <name type="scientific">Streptomyces macrolidinus</name>
    <dbReference type="NCBI Taxonomy" id="2952607"/>
    <lineage>
        <taxon>Bacteria</taxon>
        <taxon>Bacillati</taxon>
        <taxon>Actinomycetota</taxon>
        <taxon>Actinomycetes</taxon>
        <taxon>Kitasatosporales</taxon>
        <taxon>Streptomycetaceae</taxon>
        <taxon>Streptomyces</taxon>
    </lineage>
</organism>
<dbReference type="PANTHER" id="PTHR43757">
    <property type="entry name" value="AMINOMETHYLTRANSFERASE"/>
    <property type="match status" value="1"/>
</dbReference>
<reference evidence="2 3" key="1">
    <citation type="submission" date="2022-05" db="EMBL/GenBank/DDBJ databases">
        <title>Streptomyces sp. nov. RY43-2 isolated from soil of a peat swamp forest.</title>
        <authorList>
            <person name="Kanchanasin P."/>
            <person name="Tanasupawat S."/>
            <person name="Phongsopitanun W."/>
        </authorList>
    </citation>
    <scope>NUCLEOTIDE SEQUENCE [LARGE SCALE GENOMIC DNA]</scope>
    <source>
        <strain evidence="2 3">RY43-2</strain>
    </source>
</reference>
<keyword evidence="2" id="KW-0808">Transferase</keyword>
<dbReference type="SUPFAM" id="SSF103025">
    <property type="entry name" value="Folate-binding domain"/>
    <property type="match status" value="1"/>
</dbReference>
<dbReference type="PANTHER" id="PTHR43757:SF2">
    <property type="entry name" value="AMINOMETHYLTRANSFERASE, MITOCHONDRIAL"/>
    <property type="match status" value="1"/>
</dbReference>
<feature type="domain" description="GCVT N-terminal" evidence="1">
    <location>
        <begin position="51"/>
        <end position="277"/>
    </location>
</feature>
<dbReference type="PIRSF" id="PIRSF006487">
    <property type="entry name" value="GcvT"/>
    <property type="match status" value="1"/>
</dbReference>
<dbReference type="Proteomes" id="UP001523219">
    <property type="component" value="Unassembled WGS sequence"/>
</dbReference>
<gene>
    <name evidence="2" type="ORF">NGF19_19985</name>
</gene>
<sequence length="384" mass="41040">MPASELAVLNDELASPTDELAVLTDELIAPHRTDRKEPFIMTTALLRTETDDYTTVRTTVGAYRITAPLVRVCGDERITFLDQFLAKSGEFVEPDTVREALALNADGTPFAVLLHFEIGDDAWLLPRTAVTGDELRAYFAQLDTPEDVTIEVEPEGWGASAFEGPTAWSVAAHFVDFDISGLTLHAVTESELPGEPAASAHLARVGTTGEYGYLLLTNAPDVAHQAVLTAVAEQGGAPVGPEGLARVQAEAGMALYATGFAGLSVHEADLSWMIDWNRIGEFHGSADLEQPTTDTARLTALATPAESRFTAGTKITAAGQPVGTVLWQAPSANPEEELVLALLDAPFWVPGLELAATDEQGAERPLRTVTLPRVIARSLTTRIS</sequence>
<evidence type="ECO:0000313" key="3">
    <source>
        <dbReference type="Proteomes" id="UP001523219"/>
    </source>
</evidence>
<dbReference type="Gene3D" id="3.30.1360.120">
    <property type="entry name" value="Probable tRNA modification gtpase trme, domain 1"/>
    <property type="match status" value="1"/>
</dbReference>
<dbReference type="InterPro" id="IPR028896">
    <property type="entry name" value="GcvT/YgfZ/DmdA"/>
</dbReference>
<dbReference type="Pfam" id="PF01571">
    <property type="entry name" value="GCV_T"/>
    <property type="match status" value="1"/>
</dbReference>
<keyword evidence="3" id="KW-1185">Reference proteome</keyword>
<dbReference type="GO" id="GO:0016740">
    <property type="term" value="F:transferase activity"/>
    <property type="evidence" value="ECO:0007669"/>
    <property type="project" value="UniProtKB-KW"/>
</dbReference>
<dbReference type="EMBL" id="JAMWMR010000018">
    <property type="protein sequence ID" value="MCN9243051.1"/>
    <property type="molecule type" value="Genomic_DNA"/>
</dbReference>
<proteinExistence type="predicted"/>
<dbReference type="InterPro" id="IPR027266">
    <property type="entry name" value="TrmE/GcvT-like"/>
</dbReference>
<name>A0ABT0ZHK9_9ACTN</name>